<dbReference type="GO" id="GO:0005506">
    <property type="term" value="F:iron ion binding"/>
    <property type="evidence" value="ECO:0007669"/>
    <property type="project" value="InterPro"/>
</dbReference>
<organism evidence="18 19">
    <name type="scientific">Aplosporella prunicola CBS 121167</name>
    <dbReference type="NCBI Taxonomy" id="1176127"/>
    <lineage>
        <taxon>Eukaryota</taxon>
        <taxon>Fungi</taxon>
        <taxon>Dikarya</taxon>
        <taxon>Ascomycota</taxon>
        <taxon>Pezizomycotina</taxon>
        <taxon>Dothideomycetes</taxon>
        <taxon>Dothideomycetes incertae sedis</taxon>
        <taxon>Botryosphaeriales</taxon>
        <taxon>Aplosporellaceae</taxon>
        <taxon>Aplosporella</taxon>
    </lineage>
</organism>
<dbReference type="Pfam" id="PF02668">
    <property type="entry name" value="TauD"/>
    <property type="match status" value="1"/>
</dbReference>
<proteinExistence type="inferred from homology"/>
<sequence>MSSFQILRHRKTAFATVLRPFVDGRFVSPTSRGSGCLRYKSSATSDQRSLEYLDEKTVEVARKVFVTRSPRTYINVPPHIKFPARPVVEPNAIKVCIDGTPGYPLSRIPPILLRDHCKCPECVHPVTKQRLLDTFALPANLSIESCVDEGKSVRVNFSDGHVSEYSYNALTRLNYRSHRTHDREGEYRPTLWGSSIADSPPTISYKDVMQRPKGLKSWIHLLRRFGFAYVDGCPVTPEATQELLEKIAFIRNTHYGGFWDFTSDLASKDTAYTDIALDAHTDNTYFSDPAGLQMFHLLSHTEGEGGESILVDGFKAADQLYNEDRTAFAVLCTVPVNSHASGNEGVRIQPYKPLPVFMRHGRRLVQVRWNNSDRAGIDCSFQVAELWYEAARKWNDILKRPENEYRAQLVPGRALIFDNWRVLHGRTAFTGKRRMCGGYINRDDYMSRYRSEYKIAEDPI</sequence>
<dbReference type="PANTHER" id="PTHR10696:SF51">
    <property type="entry name" value="TRIMETHYLLYSINE DIOXYGENASE, MITOCHONDRIAL"/>
    <property type="match status" value="1"/>
</dbReference>
<evidence type="ECO:0000256" key="9">
    <source>
        <dbReference type="ARBA" id="ARBA00023002"/>
    </source>
</evidence>
<dbReference type="GO" id="GO:0005739">
    <property type="term" value="C:mitochondrion"/>
    <property type="evidence" value="ECO:0007669"/>
    <property type="project" value="TreeGrafter"/>
</dbReference>
<keyword evidence="9" id="KW-0560">Oxidoreductase</keyword>
<keyword evidence="7" id="KW-0124">Carnitine biosynthesis</keyword>
<keyword evidence="19" id="KW-1185">Reference proteome</keyword>
<name>A0A6A6BM54_9PEZI</name>
<dbReference type="PANTHER" id="PTHR10696">
    <property type="entry name" value="GAMMA-BUTYROBETAINE HYDROXYLASE-RELATED"/>
    <property type="match status" value="1"/>
</dbReference>
<evidence type="ECO:0000256" key="13">
    <source>
        <dbReference type="ARBA" id="ARBA00032283"/>
    </source>
</evidence>
<dbReference type="GeneID" id="54301443"/>
<dbReference type="InterPro" id="IPR010376">
    <property type="entry name" value="GBBH-like_N"/>
</dbReference>
<evidence type="ECO:0000256" key="5">
    <source>
        <dbReference type="ARBA" id="ARBA00012267"/>
    </source>
</evidence>
<evidence type="ECO:0000313" key="19">
    <source>
        <dbReference type="Proteomes" id="UP000799438"/>
    </source>
</evidence>
<dbReference type="InterPro" id="IPR003819">
    <property type="entry name" value="TauD/TfdA-like"/>
</dbReference>
<feature type="domain" description="TauD/TfdA-like" evidence="16">
    <location>
        <begin position="199"/>
        <end position="439"/>
    </location>
</feature>
<evidence type="ECO:0000256" key="2">
    <source>
        <dbReference type="ARBA" id="ARBA00001961"/>
    </source>
</evidence>
<evidence type="ECO:0000256" key="7">
    <source>
        <dbReference type="ARBA" id="ARBA00022873"/>
    </source>
</evidence>
<dbReference type="InterPro" id="IPR038492">
    <property type="entry name" value="GBBH-like_N_sf"/>
</dbReference>
<comment type="similarity">
    <text evidence="4">Belongs to the gamma-BBH/TMLD family.</text>
</comment>
<dbReference type="Proteomes" id="UP000799438">
    <property type="component" value="Unassembled WGS sequence"/>
</dbReference>
<dbReference type="AlphaFoldDB" id="A0A6A6BM54"/>
<dbReference type="SUPFAM" id="SSF51197">
    <property type="entry name" value="Clavaminate synthase-like"/>
    <property type="match status" value="1"/>
</dbReference>
<evidence type="ECO:0000256" key="8">
    <source>
        <dbReference type="ARBA" id="ARBA00022964"/>
    </source>
</evidence>
<evidence type="ECO:0000256" key="3">
    <source>
        <dbReference type="ARBA" id="ARBA00005022"/>
    </source>
</evidence>
<dbReference type="InterPro" id="IPR012776">
    <property type="entry name" value="Trimethyllysine_dOase"/>
</dbReference>
<keyword evidence="10" id="KW-0408">Iron</keyword>
<evidence type="ECO:0000256" key="11">
    <source>
        <dbReference type="ARBA" id="ARBA00030363"/>
    </source>
</evidence>
<dbReference type="InterPro" id="IPR050411">
    <property type="entry name" value="AlphaKG_dependent_hydroxylases"/>
</dbReference>
<evidence type="ECO:0000256" key="14">
    <source>
        <dbReference type="ARBA" id="ARBA00046008"/>
    </source>
</evidence>
<evidence type="ECO:0000259" key="16">
    <source>
        <dbReference type="Pfam" id="PF02668"/>
    </source>
</evidence>
<evidence type="ECO:0000313" key="18">
    <source>
        <dbReference type="EMBL" id="KAF2145126.1"/>
    </source>
</evidence>
<dbReference type="OrthoDB" id="408743at2759"/>
<evidence type="ECO:0000256" key="6">
    <source>
        <dbReference type="ARBA" id="ARBA00022723"/>
    </source>
</evidence>
<accession>A0A6A6BM54</accession>
<comment type="catalytic activity">
    <reaction evidence="15">
        <text>N(6),N(6),N(6)-trimethyl-L-lysine + 2-oxoglutarate + O2 = (3S)-3-hydroxy-N(6),N(6),N(6)-trimethyl-L-lysine + succinate + CO2</text>
        <dbReference type="Rhea" id="RHEA:14181"/>
        <dbReference type="ChEBI" id="CHEBI:15379"/>
        <dbReference type="ChEBI" id="CHEBI:16526"/>
        <dbReference type="ChEBI" id="CHEBI:16810"/>
        <dbReference type="ChEBI" id="CHEBI:30031"/>
        <dbReference type="ChEBI" id="CHEBI:58100"/>
        <dbReference type="ChEBI" id="CHEBI:141499"/>
        <dbReference type="EC" id="1.14.11.8"/>
    </reaction>
</comment>
<evidence type="ECO:0000256" key="1">
    <source>
        <dbReference type="ARBA" id="ARBA00001954"/>
    </source>
</evidence>
<dbReference type="FunFam" id="3.60.130.10:FF:000001">
    <property type="entry name" value="Trimethyllysine dioxygenase, mitochondrial"/>
    <property type="match status" value="1"/>
</dbReference>
<protein>
    <recommendedName>
        <fullName evidence="5">trimethyllysine dioxygenase</fullName>
        <ecNumber evidence="5">1.14.11.8</ecNumber>
    </recommendedName>
    <alternativeName>
        <fullName evidence="12">Epsilon-trimethyllysine 2-oxoglutarate dioxygenase</fullName>
    </alternativeName>
    <alternativeName>
        <fullName evidence="11">TML hydroxylase</fullName>
    </alternativeName>
    <alternativeName>
        <fullName evidence="13">TML-alpha-ketoglutarate dioxygenase</fullName>
    </alternativeName>
</protein>
<dbReference type="CDD" id="cd00250">
    <property type="entry name" value="CAS_like"/>
    <property type="match status" value="1"/>
</dbReference>
<reference evidence="18" key="1">
    <citation type="journal article" date="2020" name="Stud. Mycol.">
        <title>101 Dothideomycetes genomes: a test case for predicting lifestyles and emergence of pathogens.</title>
        <authorList>
            <person name="Haridas S."/>
            <person name="Albert R."/>
            <person name="Binder M."/>
            <person name="Bloem J."/>
            <person name="Labutti K."/>
            <person name="Salamov A."/>
            <person name="Andreopoulos B."/>
            <person name="Baker S."/>
            <person name="Barry K."/>
            <person name="Bills G."/>
            <person name="Bluhm B."/>
            <person name="Cannon C."/>
            <person name="Castanera R."/>
            <person name="Culley D."/>
            <person name="Daum C."/>
            <person name="Ezra D."/>
            <person name="Gonzalez J."/>
            <person name="Henrissat B."/>
            <person name="Kuo A."/>
            <person name="Liang C."/>
            <person name="Lipzen A."/>
            <person name="Lutzoni F."/>
            <person name="Magnuson J."/>
            <person name="Mondo S."/>
            <person name="Nolan M."/>
            <person name="Ohm R."/>
            <person name="Pangilinan J."/>
            <person name="Park H.-J."/>
            <person name="Ramirez L."/>
            <person name="Alfaro M."/>
            <person name="Sun H."/>
            <person name="Tritt A."/>
            <person name="Yoshinaga Y."/>
            <person name="Zwiers L.-H."/>
            <person name="Turgeon B."/>
            <person name="Goodwin S."/>
            <person name="Spatafora J."/>
            <person name="Crous P."/>
            <person name="Grigoriev I."/>
        </authorList>
    </citation>
    <scope>NUCLEOTIDE SEQUENCE</scope>
    <source>
        <strain evidence="18">CBS 121167</strain>
    </source>
</reference>
<evidence type="ECO:0000256" key="12">
    <source>
        <dbReference type="ARBA" id="ARBA00031778"/>
    </source>
</evidence>
<comment type="pathway">
    <text evidence="3">Amine and polyamine biosynthesis; carnitine biosynthesis.</text>
</comment>
<evidence type="ECO:0000256" key="10">
    <source>
        <dbReference type="ARBA" id="ARBA00023004"/>
    </source>
</evidence>
<evidence type="ECO:0000256" key="15">
    <source>
        <dbReference type="ARBA" id="ARBA00049334"/>
    </source>
</evidence>
<dbReference type="GO" id="GO:0050353">
    <property type="term" value="F:trimethyllysine dioxygenase activity"/>
    <property type="evidence" value="ECO:0007669"/>
    <property type="project" value="UniProtKB-EC"/>
</dbReference>
<dbReference type="UniPathway" id="UPA00118"/>
<dbReference type="GO" id="GO:0045329">
    <property type="term" value="P:carnitine biosynthetic process"/>
    <property type="evidence" value="ECO:0007669"/>
    <property type="project" value="UniProtKB-UniPathway"/>
</dbReference>
<comment type="cofactor">
    <cofactor evidence="1">
        <name>Fe(2+)</name>
        <dbReference type="ChEBI" id="CHEBI:29033"/>
    </cofactor>
</comment>
<dbReference type="NCBIfam" id="TIGR02410">
    <property type="entry name" value="carnitine_TMLD"/>
    <property type="match status" value="1"/>
</dbReference>
<dbReference type="Gene3D" id="3.30.2020.30">
    <property type="match status" value="1"/>
</dbReference>
<keyword evidence="6" id="KW-0479">Metal-binding</keyword>
<keyword evidence="8" id="KW-0223">Dioxygenase</keyword>
<dbReference type="InterPro" id="IPR042098">
    <property type="entry name" value="TauD-like_sf"/>
</dbReference>
<gene>
    <name evidence="18" type="ORF">K452DRAFT_316235</name>
</gene>
<dbReference type="Gene3D" id="3.60.130.10">
    <property type="entry name" value="Clavaminate synthase-like"/>
    <property type="match status" value="1"/>
</dbReference>
<dbReference type="RefSeq" id="XP_033400838.1">
    <property type="nucleotide sequence ID" value="XM_033543946.1"/>
</dbReference>
<comment type="cofactor">
    <cofactor evidence="2">
        <name>L-ascorbate</name>
        <dbReference type="ChEBI" id="CHEBI:38290"/>
    </cofactor>
</comment>
<evidence type="ECO:0000259" key="17">
    <source>
        <dbReference type="Pfam" id="PF06155"/>
    </source>
</evidence>
<dbReference type="EMBL" id="ML995478">
    <property type="protein sequence ID" value="KAF2145126.1"/>
    <property type="molecule type" value="Genomic_DNA"/>
</dbReference>
<comment type="function">
    <text evidence="14">Converts trimethyllysine (TML) into hydroxytrimethyllysine (HTML).</text>
</comment>
<evidence type="ECO:0000256" key="4">
    <source>
        <dbReference type="ARBA" id="ARBA00008654"/>
    </source>
</evidence>
<dbReference type="Pfam" id="PF06155">
    <property type="entry name" value="GBBH-like_N"/>
    <property type="match status" value="1"/>
</dbReference>
<feature type="domain" description="Gamma-butyrobetaine hydroxylase-like N-terminal" evidence="17">
    <location>
        <begin position="106"/>
        <end position="170"/>
    </location>
</feature>
<dbReference type="EC" id="1.14.11.8" evidence="5"/>